<feature type="region of interest" description="Disordered" evidence="1">
    <location>
        <begin position="6"/>
        <end position="57"/>
    </location>
</feature>
<name>A0ABR2U686_9ROSI</name>
<protein>
    <submittedName>
        <fullName evidence="2">Uncharacterized protein</fullName>
    </submittedName>
</protein>
<proteinExistence type="predicted"/>
<evidence type="ECO:0000256" key="1">
    <source>
        <dbReference type="SAM" id="MobiDB-lite"/>
    </source>
</evidence>
<sequence length="139" mass="15012">MFIVTNTAEHNHSAPTHHSSLAGNTRPKPLNAETTTADDSIKLSSAKSVSSSDDLHGRRACDSNRVLTFLVIASNAATAARAISKPPWDIASYMPVFAIRFKRNRNYKATMATTRPENWDVMVGSGMGPGIGLQLWGTV</sequence>
<dbReference type="Proteomes" id="UP001396334">
    <property type="component" value="Unassembled WGS sequence"/>
</dbReference>
<feature type="compositionally biased region" description="Polar residues" evidence="1">
    <location>
        <begin position="6"/>
        <end position="23"/>
    </location>
</feature>
<dbReference type="EMBL" id="JBBPBN010000002">
    <property type="protein sequence ID" value="KAK9045129.1"/>
    <property type="molecule type" value="Genomic_DNA"/>
</dbReference>
<reference evidence="2 3" key="1">
    <citation type="journal article" date="2024" name="G3 (Bethesda)">
        <title>Genome assembly of Hibiscus sabdariffa L. provides insights into metabolisms of medicinal natural products.</title>
        <authorList>
            <person name="Kim T."/>
        </authorList>
    </citation>
    <scope>NUCLEOTIDE SEQUENCE [LARGE SCALE GENOMIC DNA]</scope>
    <source>
        <strain evidence="2">TK-2024</strain>
        <tissue evidence="2">Old leaves</tissue>
    </source>
</reference>
<organism evidence="2 3">
    <name type="scientific">Hibiscus sabdariffa</name>
    <name type="common">roselle</name>
    <dbReference type="NCBI Taxonomy" id="183260"/>
    <lineage>
        <taxon>Eukaryota</taxon>
        <taxon>Viridiplantae</taxon>
        <taxon>Streptophyta</taxon>
        <taxon>Embryophyta</taxon>
        <taxon>Tracheophyta</taxon>
        <taxon>Spermatophyta</taxon>
        <taxon>Magnoliopsida</taxon>
        <taxon>eudicotyledons</taxon>
        <taxon>Gunneridae</taxon>
        <taxon>Pentapetalae</taxon>
        <taxon>rosids</taxon>
        <taxon>malvids</taxon>
        <taxon>Malvales</taxon>
        <taxon>Malvaceae</taxon>
        <taxon>Malvoideae</taxon>
        <taxon>Hibiscus</taxon>
    </lineage>
</organism>
<gene>
    <name evidence="2" type="ORF">V6N11_059018</name>
</gene>
<feature type="compositionally biased region" description="Low complexity" evidence="1">
    <location>
        <begin position="42"/>
        <end position="52"/>
    </location>
</feature>
<keyword evidence="3" id="KW-1185">Reference proteome</keyword>
<evidence type="ECO:0000313" key="2">
    <source>
        <dbReference type="EMBL" id="KAK9045129.1"/>
    </source>
</evidence>
<accession>A0ABR2U686</accession>
<comment type="caution">
    <text evidence="2">The sequence shown here is derived from an EMBL/GenBank/DDBJ whole genome shotgun (WGS) entry which is preliminary data.</text>
</comment>
<evidence type="ECO:0000313" key="3">
    <source>
        <dbReference type="Proteomes" id="UP001396334"/>
    </source>
</evidence>